<sequence>MSGGAACDGTGLSWVLRTLPTADLAVEPYPTRTARPVTSVDRHPARRCQRIPAAVVDRHPAEPASEVRREAVGCVLHGR</sequence>
<protein>
    <submittedName>
        <fullName evidence="1">Uncharacterized protein</fullName>
    </submittedName>
</protein>
<accession>A0A7D6CA63</accession>
<evidence type="ECO:0000313" key="1">
    <source>
        <dbReference type="EMBL" id="QLJ98102.1"/>
    </source>
</evidence>
<dbReference type="AlphaFoldDB" id="A0A7D6CA63"/>
<name>A0A7D6CA63_9ACTN</name>
<reference evidence="1" key="1">
    <citation type="submission" date="2020-08" db="EMBL/GenBank/DDBJ databases">
        <title>A bifunctional nitrone conjugated secondary metabolite targeting the ribosome.</title>
        <authorList>
            <person name="Limbrick E.M."/>
            <person name="Graf M."/>
            <person name="Derewacz D.K."/>
            <person name="Nguyen F."/>
            <person name="Spraggins J.M."/>
            <person name="Wieland M."/>
            <person name="Ynigez-Gutierrez A.E."/>
            <person name="Reisman B.J."/>
            <person name="Zinshteyn B."/>
            <person name="McCulloch K."/>
            <person name="Iverson T.M."/>
            <person name="Green R."/>
            <person name="Wilson D.N."/>
            <person name="Bachmann B.O."/>
        </authorList>
    </citation>
    <scope>NUCLEOTIDE SEQUENCE</scope>
    <source>
        <strain evidence="1">Africana</strain>
    </source>
</reference>
<dbReference type="EMBL" id="CP058905">
    <property type="protein sequence ID" value="QLJ98102.1"/>
    <property type="molecule type" value="Genomic_DNA"/>
</dbReference>
<organism evidence="1">
    <name type="scientific">Micromonospora carbonacea</name>
    <dbReference type="NCBI Taxonomy" id="47853"/>
    <lineage>
        <taxon>Bacteria</taxon>
        <taxon>Bacillati</taxon>
        <taxon>Actinomycetota</taxon>
        <taxon>Actinomycetes</taxon>
        <taxon>Micromonosporales</taxon>
        <taxon>Micromonosporaceae</taxon>
        <taxon>Micromonospora</taxon>
    </lineage>
</organism>
<proteinExistence type="predicted"/>
<gene>
    <name evidence="1" type="ORF">HZU44_25800</name>
</gene>